<dbReference type="InterPro" id="IPR025993">
    <property type="entry name" value="Ceramide_glucosylTrfase"/>
</dbReference>
<evidence type="ECO:0000256" key="2">
    <source>
        <dbReference type="ARBA" id="ARBA00004760"/>
    </source>
</evidence>
<protein>
    <recommendedName>
        <fullName evidence="6">Ceramide glucosyltransferase</fullName>
        <ecNumber evidence="5">2.4.1.80</ecNumber>
    </recommendedName>
    <alternativeName>
        <fullName evidence="13">Glucosylceramide synthase</fullName>
    </alternativeName>
    <alternativeName>
        <fullName evidence="14">UDP-glucose ceramide glucosyltransferase</fullName>
    </alternativeName>
    <alternativeName>
        <fullName evidence="12">UDP-glucose:N-acylsphingosine D-glucosyltransferase</fullName>
    </alternativeName>
</protein>
<dbReference type="GO" id="GO:0008120">
    <property type="term" value="F:ceramide glucosyltransferase activity"/>
    <property type="evidence" value="ECO:0007669"/>
    <property type="project" value="UniProtKB-EC"/>
</dbReference>
<keyword evidence="9 15" id="KW-0812">Transmembrane</keyword>
<feature type="transmembrane region" description="Helical" evidence="15">
    <location>
        <begin position="6"/>
        <end position="26"/>
    </location>
</feature>
<gene>
    <name evidence="16" type="ORF">K470DRAFT_282503</name>
</gene>
<dbReference type="Proteomes" id="UP000799421">
    <property type="component" value="Unassembled WGS sequence"/>
</dbReference>
<sequence>MILFLVAAICLIWYLSVVTVSLLGIIQLRRHYTRPPYITLIRPIKGHEPHLQTCLLSTFTQTYPREKLHIRFCLSHPSEPAYHLVTRLAKEYSLLGFDVQVSISSDEETQGPNPKIRNMASAYRNAGRDHIVWILDCNVWVAPPTAERMVDTLLGNVKFVHLLPLVVATMDWESRNADRRRGKYLEEMFTCTSHAKFYTAINTVLIAPCVVGKSSMFRRKHLDLLTDGKGIEFFAWNICEDHLIGDLLWKGRLPPPPEEGGTWRNHEICWGTLAVQPLGSMSVLDYWKRRVRWLRVRKYTVTLATLVEPGTECFLCSVYGAFAVGVYFGWTSAAVFWFLSVATWCVGDFFLYRHLLSCKAVEREGAVPGFIAEGRRVGFGQWLRMWLGRETLALPIWMVAFWGGDTVEWRGSKFRVGRDMRVTELKTD</sequence>
<keyword evidence="8 16" id="KW-0808">Transferase</keyword>
<keyword evidence="7" id="KW-0328">Glycosyltransferase</keyword>
<dbReference type="Pfam" id="PF13506">
    <property type="entry name" value="Glyco_transf_21"/>
    <property type="match status" value="1"/>
</dbReference>
<dbReference type="UniPathway" id="UPA00222"/>
<dbReference type="SUPFAM" id="SSF53448">
    <property type="entry name" value="Nucleotide-diphospho-sugar transferases"/>
    <property type="match status" value="1"/>
</dbReference>
<evidence type="ECO:0000256" key="13">
    <source>
        <dbReference type="ARBA" id="ARBA00031543"/>
    </source>
</evidence>
<dbReference type="PANTHER" id="PTHR12726">
    <property type="entry name" value="CERAMIDE GLUCOSYLTRANSFERASE"/>
    <property type="match status" value="1"/>
</dbReference>
<organism evidence="16 17">
    <name type="scientific">Piedraia hortae CBS 480.64</name>
    <dbReference type="NCBI Taxonomy" id="1314780"/>
    <lineage>
        <taxon>Eukaryota</taxon>
        <taxon>Fungi</taxon>
        <taxon>Dikarya</taxon>
        <taxon>Ascomycota</taxon>
        <taxon>Pezizomycotina</taxon>
        <taxon>Dothideomycetes</taxon>
        <taxon>Dothideomycetidae</taxon>
        <taxon>Capnodiales</taxon>
        <taxon>Piedraiaceae</taxon>
        <taxon>Piedraia</taxon>
    </lineage>
</organism>
<comment type="subcellular location">
    <subcellularLocation>
        <location evidence="1">Membrane</location>
        <topology evidence="1">Multi-pass membrane protein</topology>
    </subcellularLocation>
</comment>
<evidence type="ECO:0000256" key="1">
    <source>
        <dbReference type="ARBA" id="ARBA00004141"/>
    </source>
</evidence>
<evidence type="ECO:0000256" key="7">
    <source>
        <dbReference type="ARBA" id="ARBA00022676"/>
    </source>
</evidence>
<evidence type="ECO:0000256" key="5">
    <source>
        <dbReference type="ARBA" id="ARBA00012699"/>
    </source>
</evidence>
<dbReference type="EC" id="2.4.1.80" evidence="5"/>
<keyword evidence="11 15" id="KW-0472">Membrane</keyword>
<proteinExistence type="inferred from homology"/>
<evidence type="ECO:0000256" key="9">
    <source>
        <dbReference type="ARBA" id="ARBA00022692"/>
    </source>
</evidence>
<dbReference type="EMBL" id="MU005989">
    <property type="protein sequence ID" value="KAF2859763.1"/>
    <property type="molecule type" value="Genomic_DNA"/>
</dbReference>
<evidence type="ECO:0000256" key="14">
    <source>
        <dbReference type="ARBA" id="ARBA00032575"/>
    </source>
</evidence>
<dbReference type="PANTHER" id="PTHR12726:SF0">
    <property type="entry name" value="CERAMIDE GLUCOSYLTRANSFERASE"/>
    <property type="match status" value="1"/>
</dbReference>
<keyword evidence="17" id="KW-1185">Reference proteome</keyword>
<dbReference type="InterPro" id="IPR029044">
    <property type="entry name" value="Nucleotide-diphossugar_trans"/>
</dbReference>
<evidence type="ECO:0000313" key="16">
    <source>
        <dbReference type="EMBL" id="KAF2859763.1"/>
    </source>
</evidence>
<evidence type="ECO:0000256" key="6">
    <source>
        <dbReference type="ARBA" id="ARBA00019988"/>
    </source>
</evidence>
<keyword evidence="10 15" id="KW-1133">Transmembrane helix</keyword>
<evidence type="ECO:0000256" key="15">
    <source>
        <dbReference type="SAM" id="Phobius"/>
    </source>
</evidence>
<dbReference type="GO" id="GO:0006679">
    <property type="term" value="P:glucosylceramide biosynthetic process"/>
    <property type="evidence" value="ECO:0007669"/>
    <property type="project" value="TreeGrafter"/>
</dbReference>
<comment type="pathway">
    <text evidence="2">Lipid metabolism; sphingolipid metabolism.</text>
</comment>
<evidence type="ECO:0000256" key="10">
    <source>
        <dbReference type="ARBA" id="ARBA00022989"/>
    </source>
</evidence>
<dbReference type="AlphaFoldDB" id="A0A6A7BXE5"/>
<evidence type="ECO:0000256" key="11">
    <source>
        <dbReference type="ARBA" id="ARBA00023136"/>
    </source>
</evidence>
<evidence type="ECO:0000256" key="12">
    <source>
        <dbReference type="ARBA" id="ARBA00031017"/>
    </source>
</evidence>
<dbReference type="OrthoDB" id="1483400at2759"/>
<feature type="transmembrane region" description="Helical" evidence="15">
    <location>
        <begin position="334"/>
        <end position="352"/>
    </location>
</feature>
<evidence type="ECO:0000256" key="4">
    <source>
        <dbReference type="ARBA" id="ARBA00006739"/>
    </source>
</evidence>
<evidence type="ECO:0000313" key="17">
    <source>
        <dbReference type="Proteomes" id="UP000799421"/>
    </source>
</evidence>
<evidence type="ECO:0000256" key="8">
    <source>
        <dbReference type="ARBA" id="ARBA00022679"/>
    </source>
</evidence>
<dbReference type="GO" id="GO:0016020">
    <property type="term" value="C:membrane"/>
    <property type="evidence" value="ECO:0007669"/>
    <property type="project" value="UniProtKB-SubCell"/>
</dbReference>
<reference evidence="16" key="1">
    <citation type="journal article" date="2020" name="Stud. Mycol.">
        <title>101 Dothideomycetes genomes: a test case for predicting lifestyles and emergence of pathogens.</title>
        <authorList>
            <person name="Haridas S."/>
            <person name="Albert R."/>
            <person name="Binder M."/>
            <person name="Bloem J."/>
            <person name="Labutti K."/>
            <person name="Salamov A."/>
            <person name="Andreopoulos B."/>
            <person name="Baker S."/>
            <person name="Barry K."/>
            <person name="Bills G."/>
            <person name="Bluhm B."/>
            <person name="Cannon C."/>
            <person name="Castanera R."/>
            <person name="Culley D."/>
            <person name="Daum C."/>
            <person name="Ezra D."/>
            <person name="Gonzalez J."/>
            <person name="Henrissat B."/>
            <person name="Kuo A."/>
            <person name="Liang C."/>
            <person name="Lipzen A."/>
            <person name="Lutzoni F."/>
            <person name="Magnuson J."/>
            <person name="Mondo S."/>
            <person name="Nolan M."/>
            <person name="Ohm R."/>
            <person name="Pangilinan J."/>
            <person name="Park H.-J."/>
            <person name="Ramirez L."/>
            <person name="Alfaro M."/>
            <person name="Sun H."/>
            <person name="Tritt A."/>
            <person name="Yoshinaga Y."/>
            <person name="Zwiers L.-H."/>
            <person name="Turgeon B."/>
            <person name="Goodwin S."/>
            <person name="Spatafora J."/>
            <person name="Crous P."/>
            <person name="Grigoriev I."/>
        </authorList>
    </citation>
    <scope>NUCLEOTIDE SEQUENCE</scope>
    <source>
        <strain evidence="16">CBS 480.64</strain>
    </source>
</reference>
<comment type="similarity">
    <text evidence="4">Belongs to the glycosyltransferase 2 family.</text>
</comment>
<name>A0A6A7BXE5_9PEZI</name>
<accession>A0A6A7BXE5</accession>
<evidence type="ECO:0000256" key="3">
    <source>
        <dbReference type="ARBA" id="ARBA00004991"/>
    </source>
</evidence>
<comment type="pathway">
    <text evidence="3">Sphingolipid metabolism.</text>
</comment>